<dbReference type="EMBL" id="JAGHQM010000854">
    <property type="protein sequence ID" value="KAH0558411.1"/>
    <property type="molecule type" value="Genomic_DNA"/>
</dbReference>
<feature type="domain" description="Ribosome maturation protein SDO1/SBDS N-terminal" evidence="1">
    <location>
        <begin position="8"/>
        <end position="96"/>
    </location>
</feature>
<reference evidence="2" key="1">
    <citation type="submission" date="2021-03" db="EMBL/GenBank/DDBJ databases">
        <title>Comparative genomics and phylogenomic investigation of the class Geoglossomycetes provide insights into ecological specialization and systematics.</title>
        <authorList>
            <person name="Melie T."/>
            <person name="Pirro S."/>
            <person name="Miller A.N."/>
            <person name="Quandt A."/>
        </authorList>
    </citation>
    <scope>NUCLEOTIDE SEQUENCE</scope>
    <source>
        <strain evidence="2">CAQ_001_2017</strain>
    </source>
</reference>
<evidence type="ECO:0000259" key="1">
    <source>
        <dbReference type="Pfam" id="PF01172"/>
    </source>
</evidence>
<dbReference type="Gene3D" id="3.30.1250.10">
    <property type="entry name" value="Ribosome maturation protein SBDS, N-terminal domain"/>
    <property type="match status" value="1"/>
</dbReference>
<keyword evidence="3" id="KW-1185">Reference proteome</keyword>
<sequence>MTRGNAQVTKVHYSGSTDDYIIFVDSPSAVREWKKDKSIPLAHVVSGWKIFCTHKHGAQGFMDAASKGMLDNEFGTTKDEEIVKLILEKGVVQETT</sequence>
<evidence type="ECO:0000313" key="2">
    <source>
        <dbReference type="EMBL" id="KAH0558411.1"/>
    </source>
</evidence>
<dbReference type="Proteomes" id="UP000750711">
    <property type="component" value="Unassembled WGS sequence"/>
</dbReference>
<feature type="non-terminal residue" evidence="2">
    <location>
        <position position="96"/>
    </location>
</feature>
<evidence type="ECO:0000313" key="3">
    <source>
        <dbReference type="Proteomes" id="UP000750711"/>
    </source>
</evidence>
<gene>
    <name evidence="2" type="ORF">GP486_004933</name>
</gene>
<dbReference type="Pfam" id="PF01172">
    <property type="entry name" value="SBDS_N"/>
    <property type="match status" value="1"/>
</dbReference>
<dbReference type="SUPFAM" id="SSF89895">
    <property type="entry name" value="FYSH domain"/>
    <property type="match status" value="1"/>
</dbReference>
<comment type="caution">
    <text evidence="2">The sequence shown here is derived from an EMBL/GenBank/DDBJ whole genome shotgun (WGS) entry which is preliminary data.</text>
</comment>
<dbReference type="PANTHER" id="PTHR10927:SF2">
    <property type="entry name" value="RESTRICTION OF TELOMERE CAPPING PROTEIN 3"/>
    <property type="match status" value="1"/>
</dbReference>
<name>A0A9P8LA85_9PEZI</name>
<dbReference type="InterPro" id="IPR039100">
    <property type="entry name" value="Sdo1/SBDS-like"/>
</dbReference>
<dbReference type="AlphaFoldDB" id="A0A9P8LA85"/>
<dbReference type="PANTHER" id="PTHR10927">
    <property type="entry name" value="RIBOSOME MATURATION PROTEIN SBDS"/>
    <property type="match status" value="1"/>
</dbReference>
<organism evidence="2 3">
    <name type="scientific">Trichoglossum hirsutum</name>
    <dbReference type="NCBI Taxonomy" id="265104"/>
    <lineage>
        <taxon>Eukaryota</taxon>
        <taxon>Fungi</taxon>
        <taxon>Dikarya</taxon>
        <taxon>Ascomycota</taxon>
        <taxon>Pezizomycotina</taxon>
        <taxon>Geoglossomycetes</taxon>
        <taxon>Geoglossales</taxon>
        <taxon>Geoglossaceae</taxon>
        <taxon>Trichoglossum</taxon>
    </lineage>
</organism>
<proteinExistence type="predicted"/>
<dbReference type="InterPro" id="IPR036786">
    <property type="entry name" value="Ribosome_mat_SBDS_N_sf"/>
</dbReference>
<dbReference type="InterPro" id="IPR019783">
    <property type="entry name" value="SDO1/SBDS_N"/>
</dbReference>
<accession>A0A9P8LA85</accession>
<protein>
    <recommendedName>
        <fullName evidence="1">Ribosome maturation protein SDO1/SBDS N-terminal domain-containing protein</fullName>
    </recommendedName>
</protein>